<proteinExistence type="predicted"/>
<dbReference type="KEGG" id="egd:GS424_004485"/>
<accession>A0A6L7IY62</accession>
<protein>
    <submittedName>
        <fullName evidence="2">ORF6N domain-containing protein</fullName>
    </submittedName>
</protein>
<sequence>MDEADSRKSAIAPSFEAMSLGDLIHDVRGCSVMLDSDLALLYQVETKRINESVRRNQARFPEEFCFQLTREEHDALRSQFATSNKTEGRGGRRYQPRVFTEQGIAMLSAVLHSAVAIEVSVRIMKAFVEMRRLLASDARLFHRMKSIELRQMIDQEHNEERFERVFGYLEERIEPRQRVFFEGQLYDAFSLLVELVQKAKHRIVLIDGYVDIETLNILAKKNECTSAVVYTRKGAGISQTDIKVFNEQYPSLHVCHTNAFHDRFLILDDGIGYHIGASVKDAGKKAFAINRIEDDATLHAILQRAEA</sequence>
<evidence type="ECO:0000259" key="1">
    <source>
        <dbReference type="Pfam" id="PF10543"/>
    </source>
</evidence>
<dbReference type="EMBL" id="CP063310">
    <property type="protein sequence ID" value="QOS69105.1"/>
    <property type="molecule type" value="Genomic_DNA"/>
</dbReference>
<reference evidence="2 3" key="1">
    <citation type="submission" date="2020-10" db="EMBL/GenBank/DDBJ databases">
        <title>Eggerthella sp. nov., isolated from human feces.</title>
        <authorList>
            <person name="Yajun G."/>
        </authorList>
    </citation>
    <scope>NUCLEOTIDE SEQUENCE [LARGE SCALE GENOMIC DNA]</scope>
    <source>
        <strain evidence="2 3">HF-1101</strain>
    </source>
</reference>
<name>A0A6L7IY62_9ACTN</name>
<dbReference type="Pfam" id="PF10543">
    <property type="entry name" value="ORF6N"/>
    <property type="match status" value="1"/>
</dbReference>
<dbReference type="InterPro" id="IPR018873">
    <property type="entry name" value="KilA-N_DNA-bd_domain"/>
</dbReference>
<gene>
    <name evidence="2" type="ORF">GS424_004485</name>
</gene>
<feature type="domain" description="KilA-N DNA-binding" evidence="1">
    <location>
        <begin position="24"/>
        <end position="110"/>
    </location>
</feature>
<dbReference type="Proteomes" id="UP000478463">
    <property type="component" value="Chromosome"/>
</dbReference>
<organism evidence="2 3">
    <name type="scientific">Eggerthella guodeyinii</name>
    <dbReference type="NCBI Taxonomy" id="2690837"/>
    <lineage>
        <taxon>Bacteria</taxon>
        <taxon>Bacillati</taxon>
        <taxon>Actinomycetota</taxon>
        <taxon>Coriobacteriia</taxon>
        <taxon>Eggerthellales</taxon>
        <taxon>Eggerthellaceae</taxon>
        <taxon>Eggerthella</taxon>
    </lineage>
</organism>
<dbReference type="RefSeq" id="WP_160942923.1">
    <property type="nucleotide sequence ID" value="NZ_CP063310.1"/>
</dbReference>
<dbReference type="AlphaFoldDB" id="A0A6L7IY62"/>
<evidence type="ECO:0000313" key="3">
    <source>
        <dbReference type="Proteomes" id="UP000478463"/>
    </source>
</evidence>
<evidence type="ECO:0000313" key="2">
    <source>
        <dbReference type="EMBL" id="QOS69105.1"/>
    </source>
</evidence>